<keyword evidence="7" id="KW-0119">Carbohydrate metabolism</keyword>
<comment type="catalytic activity">
    <reaction evidence="1">
        <text>Endohydrolysis of (1-&gt;4)-beta-D-glucosidic linkages in cellulose, lichenin and cereal beta-D-glucans.</text>
        <dbReference type="EC" id="3.2.1.4"/>
    </reaction>
</comment>
<dbReference type="Pfam" id="PF17957">
    <property type="entry name" value="Big_7"/>
    <property type="match status" value="1"/>
</dbReference>
<protein>
    <recommendedName>
        <fullName evidence="3">cellulase</fullName>
        <ecNumber evidence="3">3.2.1.4</ecNumber>
    </recommendedName>
</protein>
<dbReference type="Pfam" id="PF06452">
    <property type="entry name" value="CBM9_1"/>
    <property type="match status" value="1"/>
</dbReference>
<dbReference type="Pfam" id="PF01270">
    <property type="entry name" value="Glyco_hydro_8"/>
    <property type="match status" value="1"/>
</dbReference>
<evidence type="ECO:0000256" key="6">
    <source>
        <dbReference type="ARBA" id="ARBA00023295"/>
    </source>
</evidence>
<evidence type="ECO:0000256" key="3">
    <source>
        <dbReference type="ARBA" id="ARBA00012601"/>
    </source>
</evidence>
<organism evidence="11 12">
    <name type="scientific">Cytophaga hutchinsonii (strain ATCC 33406 / DSM 1761 / CIP 103989 / NBRC 15051 / NCIMB 9469 / D465)</name>
    <dbReference type="NCBI Taxonomy" id="269798"/>
    <lineage>
        <taxon>Bacteria</taxon>
        <taxon>Pseudomonadati</taxon>
        <taxon>Bacteroidota</taxon>
        <taxon>Cytophagia</taxon>
        <taxon>Cytophagales</taxon>
        <taxon>Cytophagaceae</taxon>
        <taxon>Cytophaga</taxon>
    </lineage>
</organism>
<evidence type="ECO:0000256" key="2">
    <source>
        <dbReference type="ARBA" id="ARBA00009209"/>
    </source>
</evidence>
<dbReference type="InterPro" id="IPR013783">
    <property type="entry name" value="Ig-like_fold"/>
</dbReference>
<dbReference type="Gene3D" id="1.50.10.10">
    <property type="match status" value="1"/>
</dbReference>
<dbReference type="CDD" id="cd09619">
    <property type="entry name" value="CBM9_like_4"/>
    <property type="match status" value="1"/>
</dbReference>
<evidence type="ECO:0000259" key="9">
    <source>
        <dbReference type="Pfam" id="PF06452"/>
    </source>
</evidence>
<evidence type="ECO:0000256" key="7">
    <source>
        <dbReference type="ARBA" id="ARBA00023326"/>
    </source>
</evidence>
<dbReference type="InterPro" id="IPR010502">
    <property type="entry name" value="Carb-bd_dom_fam9"/>
</dbReference>
<keyword evidence="5" id="KW-0136">Cellulose degradation</keyword>
<dbReference type="PRINTS" id="PR00735">
    <property type="entry name" value="GLHYDRLASE8"/>
</dbReference>
<evidence type="ECO:0000256" key="4">
    <source>
        <dbReference type="ARBA" id="ARBA00022801"/>
    </source>
</evidence>
<accession>A0A6N4SWF5</accession>
<dbReference type="EC" id="3.2.1.4" evidence="3"/>
<dbReference type="InterPro" id="IPR008928">
    <property type="entry name" value="6-hairpin_glycosidase_sf"/>
</dbReference>
<evidence type="ECO:0000256" key="5">
    <source>
        <dbReference type="ARBA" id="ARBA00023001"/>
    </source>
</evidence>
<dbReference type="InterPro" id="IPR045829">
    <property type="entry name" value="PKD_6"/>
</dbReference>
<dbReference type="GO" id="GO:0008810">
    <property type="term" value="F:cellulase activity"/>
    <property type="evidence" value="ECO:0007669"/>
    <property type="project" value="UniProtKB-EC"/>
</dbReference>
<name>A0A6N4SWF5_CYTH3</name>
<feature type="chain" id="PRO_5026745483" description="cellulase" evidence="8">
    <location>
        <begin position="26"/>
        <end position="1223"/>
    </location>
</feature>
<dbReference type="Gene3D" id="2.60.40.1190">
    <property type="match status" value="1"/>
</dbReference>
<keyword evidence="8" id="KW-0732">Signal</keyword>
<gene>
    <name evidence="11" type="ordered locus">CHU_3727</name>
</gene>
<evidence type="ECO:0000313" key="12">
    <source>
        <dbReference type="Proteomes" id="UP000001822"/>
    </source>
</evidence>
<dbReference type="NCBIfam" id="TIGR04183">
    <property type="entry name" value="Por_Secre_tail"/>
    <property type="match status" value="1"/>
</dbReference>
<keyword evidence="4 11" id="KW-0378">Hydrolase</keyword>
<dbReference type="OrthoDB" id="9803461at2"/>
<feature type="signal peptide" evidence="8">
    <location>
        <begin position="1"/>
        <end position="25"/>
    </location>
</feature>
<evidence type="ECO:0000256" key="1">
    <source>
        <dbReference type="ARBA" id="ARBA00000966"/>
    </source>
</evidence>
<feature type="domain" description="PKD-like" evidence="10">
    <location>
        <begin position="787"/>
        <end position="867"/>
    </location>
</feature>
<dbReference type="SUPFAM" id="SSF49344">
    <property type="entry name" value="CBD9-like"/>
    <property type="match status" value="1"/>
</dbReference>
<keyword evidence="7" id="KW-0624">Polysaccharide degradation</keyword>
<dbReference type="InterPro" id="IPR026444">
    <property type="entry name" value="Secre_tail"/>
</dbReference>
<evidence type="ECO:0000256" key="8">
    <source>
        <dbReference type="SAM" id="SignalP"/>
    </source>
</evidence>
<dbReference type="Gene3D" id="2.60.40.2700">
    <property type="match status" value="1"/>
</dbReference>
<sequence>MIKLMNKISWVVISVLCLIHVQTHAQINTPAGATVPFGSNNSYAYGILPTNLPTSGTYGKGTEVAAKYTAWKSAYIENCGTDKARVKFDNTSETVSEGIAYGMLLAAYAADQDLFNRLWAYYKQHRNAKGVMHWKISGCNSVIGQNGATDAELDAAMALIVANYQWPNTTSPHNYKTDAVSLINAIKNYEINATDFTFENGDAWKPACRNPSYQAPGYARVFKLFMAENGQANNTFWDNVIQKTENLLINNAHTTSGLSTNWCTPAGPPNSSCSGSGTAPDKFGYDACRAPWRQATDYIWYGPSTILTITNRQAAFWIGKGGAGSVQGGDGVNHDGSGSGNHNAAFVGPIGALSLATTNTTANQQFCNALYSENKNDGLASGYFTKILQMLGLFVQTGNFWNPYAVSSATTTSVALTAPTVTFAAEGDVITVSATATATTGAISKVDFYAGTTLIGTDNSSPYSISWTPNVSGTVSITAKATNTNGDVATTAPFNVSIYKAVNQTNTAPTIDGVADGVWGGTNTSASLNNVIDGTVANASDLSANYKAMWDATYFYVLVNVTDNVKTNNGGTDYYNDDAVEVFFDIGNNKTTTYGANDFQYTFRWNDNTIYEKNNKTTGVTFARVDNSTGYVMEMRFPWSTLTGSPAINQLVGFDVAVNDDDDGNARDRKISWAATADQAWTNPSYMGTVILKGAPACTLPSAAGTITGTTTTCANAAGITYSIAAVTGATGYTWTVPAGATITAGANTTAITVKFGTTAGNISVTPANTCGNGTAATTAVTLNSLPSAAGSITGITTTCANAAGITYSIAAVTGATGYNWTVPAGATITSGTNTRTITVTFGTTGGNVSVTPTNTCGNGTAASTAVTVNSLPAAAGDITGVTTTCANTAGVTYSIAAVTGATGYSWTVPAGATITAGANTRTITVTFGTAGGNVTVTPTNTCGNGTNKTTAVTVNASGGNASVSIAASPSSTIYTGQSVTFTATPVNGGTPTYQWKNGSTNIAGATAATYTTTSLTNGNAISVTMTSTKQCVANTTANSNTITMTVTAAPAFSSTINGPTVVSPNQSNVTFSVSNQSGMQYQWTVPPGATIVSGANTNSIVVNFGTSGGNVTVKETNPSNQTTTITKAITVSGTTPVYLPAQEVNISVYPVPCNEQLMIAMGVEASTKVSFSIIDMTGNTIQSGSFEYNSMPVSIEMPVAAGIYQLLLQWDGTYAMHKIMKQ</sequence>
<reference evidence="11 12" key="1">
    <citation type="journal article" date="2007" name="Appl. Environ. Microbiol.">
        <title>Genome sequence of the cellulolytic gliding bacterium Cytophaga hutchinsonii.</title>
        <authorList>
            <person name="Xie G."/>
            <person name="Bruce D.C."/>
            <person name="Challacombe J.F."/>
            <person name="Chertkov O."/>
            <person name="Detter J.C."/>
            <person name="Gilna P."/>
            <person name="Han C.S."/>
            <person name="Lucas S."/>
            <person name="Misra M."/>
            <person name="Myers G.L."/>
            <person name="Richardson P."/>
            <person name="Tapia R."/>
            <person name="Thayer N."/>
            <person name="Thompson L.S."/>
            <person name="Brettin T.S."/>
            <person name="Henrissat B."/>
            <person name="Wilson D.B."/>
            <person name="McBride M.J."/>
        </authorList>
    </citation>
    <scope>NUCLEOTIDE SEQUENCE [LARGE SCALE GENOMIC DNA]</scope>
    <source>
        <strain evidence="12">ATCC 33406 / DSM 1761 / CIP 103989 / NBRC 15051 / NCIMB 9469 / D465</strain>
    </source>
</reference>
<feature type="domain" description="PKD-like" evidence="10">
    <location>
        <begin position="701"/>
        <end position="781"/>
    </location>
</feature>
<dbReference type="Proteomes" id="UP000001822">
    <property type="component" value="Chromosome"/>
</dbReference>
<feature type="domain" description="PKD-like" evidence="10">
    <location>
        <begin position="1051"/>
        <end position="1125"/>
    </location>
</feature>
<dbReference type="KEGG" id="chu:CHU_3727"/>
<dbReference type="GO" id="GO:0030245">
    <property type="term" value="P:cellulose catabolic process"/>
    <property type="evidence" value="ECO:0007669"/>
    <property type="project" value="UniProtKB-KW"/>
</dbReference>
<dbReference type="SUPFAM" id="SSF48208">
    <property type="entry name" value="Six-hairpin glycosidases"/>
    <property type="match status" value="1"/>
</dbReference>
<dbReference type="Pfam" id="PF19408">
    <property type="entry name" value="PKD_6"/>
    <property type="match status" value="4"/>
</dbReference>
<comment type="similarity">
    <text evidence="2">Belongs to the glycosyl hydrolase 8 (cellulase D) family.</text>
</comment>
<dbReference type="Gene3D" id="2.60.40.10">
    <property type="entry name" value="Immunoglobulins"/>
    <property type="match status" value="1"/>
</dbReference>
<proteinExistence type="inferred from homology"/>
<keyword evidence="6 11" id="KW-0326">Glycosidase</keyword>
<dbReference type="GO" id="GO:0030246">
    <property type="term" value="F:carbohydrate binding"/>
    <property type="evidence" value="ECO:0007669"/>
    <property type="project" value="InterPro"/>
</dbReference>
<dbReference type="InterPro" id="IPR002037">
    <property type="entry name" value="Glyco_hydro_8"/>
</dbReference>
<dbReference type="AlphaFoldDB" id="A0A6N4SWF5"/>
<evidence type="ECO:0000259" key="10">
    <source>
        <dbReference type="Pfam" id="PF19408"/>
    </source>
</evidence>
<evidence type="ECO:0000313" key="11">
    <source>
        <dbReference type="EMBL" id="ABG60960.1"/>
    </source>
</evidence>
<keyword evidence="12" id="KW-1185">Reference proteome</keyword>
<dbReference type="EMBL" id="CP000383">
    <property type="protein sequence ID" value="ABG60960.1"/>
    <property type="molecule type" value="Genomic_DNA"/>
</dbReference>
<feature type="domain" description="Carbohydrate-binding" evidence="9">
    <location>
        <begin position="511"/>
        <end position="694"/>
    </location>
</feature>
<feature type="domain" description="PKD-like" evidence="10">
    <location>
        <begin position="873"/>
        <end position="953"/>
    </location>
</feature>
<dbReference type="InterPro" id="IPR012341">
    <property type="entry name" value="6hp_glycosidase-like_sf"/>
</dbReference>